<organism evidence="1 2">
    <name type="scientific">Colletotrichum orbiculare (strain 104-T / ATCC 96160 / CBS 514.97 / LARS 414 / MAFF 240422)</name>
    <name type="common">Cucumber anthracnose fungus</name>
    <name type="synonym">Colletotrichum lagenarium</name>
    <dbReference type="NCBI Taxonomy" id="1213857"/>
    <lineage>
        <taxon>Eukaryota</taxon>
        <taxon>Fungi</taxon>
        <taxon>Dikarya</taxon>
        <taxon>Ascomycota</taxon>
        <taxon>Pezizomycotina</taxon>
        <taxon>Sordariomycetes</taxon>
        <taxon>Hypocreomycetidae</taxon>
        <taxon>Glomerellales</taxon>
        <taxon>Glomerellaceae</taxon>
        <taxon>Colletotrichum</taxon>
        <taxon>Colletotrichum orbiculare species complex</taxon>
    </lineage>
</organism>
<dbReference type="EMBL" id="AMCV02000021">
    <property type="protein sequence ID" value="TDZ19086.1"/>
    <property type="molecule type" value="Genomic_DNA"/>
</dbReference>
<dbReference type="AlphaFoldDB" id="A0A484FMT1"/>
<name>A0A484FMT1_COLOR</name>
<accession>A0A484FMT1</accession>
<gene>
    <name evidence="1" type="ORF">Cob_v008004</name>
</gene>
<reference evidence="2" key="2">
    <citation type="journal article" date="2019" name="Mol. Plant Microbe Interact.">
        <title>Genome sequence resources for four phytopathogenic fungi from the Colletotrichum orbiculare species complex.</title>
        <authorList>
            <person name="Gan P."/>
            <person name="Tsushima A."/>
            <person name="Narusaka M."/>
            <person name="Narusaka Y."/>
            <person name="Takano Y."/>
            <person name="Kubo Y."/>
            <person name="Shirasu K."/>
        </authorList>
    </citation>
    <scope>GENOME REANNOTATION</scope>
    <source>
        <strain evidence="2">104-T / ATCC 96160 / CBS 514.97 / LARS 414 / MAFF 240422</strain>
    </source>
</reference>
<comment type="caution">
    <text evidence="1">The sequence shown here is derived from an EMBL/GenBank/DDBJ whole genome shotgun (WGS) entry which is preliminary data.</text>
</comment>
<sequence length="75" mass="8091">MAHLPDTNRQRSQARGAIEARLAQSVGSNCTTSLVSKVAGLLESHLFVSLCCLFGPPYAIYPEPITEASTVTWLD</sequence>
<keyword evidence="2" id="KW-1185">Reference proteome</keyword>
<protein>
    <submittedName>
        <fullName evidence="1">Uncharacterized protein</fullName>
    </submittedName>
</protein>
<dbReference type="Proteomes" id="UP000014480">
    <property type="component" value="Unassembled WGS sequence"/>
</dbReference>
<evidence type="ECO:0000313" key="2">
    <source>
        <dbReference type="Proteomes" id="UP000014480"/>
    </source>
</evidence>
<reference evidence="2" key="1">
    <citation type="journal article" date="2013" name="New Phytol.">
        <title>Comparative genomic and transcriptomic analyses reveal the hemibiotrophic stage shift of Colletotrichum fungi.</title>
        <authorList>
            <person name="Gan P."/>
            <person name="Ikeda K."/>
            <person name="Irieda H."/>
            <person name="Narusaka M."/>
            <person name="O'Connell R.J."/>
            <person name="Narusaka Y."/>
            <person name="Takano Y."/>
            <person name="Kubo Y."/>
            <person name="Shirasu K."/>
        </authorList>
    </citation>
    <scope>NUCLEOTIDE SEQUENCE [LARGE SCALE GENOMIC DNA]</scope>
    <source>
        <strain evidence="2">104-T / ATCC 96160 / CBS 514.97 / LARS 414 / MAFF 240422</strain>
    </source>
</reference>
<evidence type="ECO:0000313" key="1">
    <source>
        <dbReference type="EMBL" id="TDZ19086.1"/>
    </source>
</evidence>
<proteinExistence type="predicted"/>